<proteinExistence type="predicted"/>
<reference evidence="1" key="1">
    <citation type="journal article" date="2019" name="Philos. Trans. R. Soc. Lond., B, Biol. Sci.">
        <title>Targeted metagenomic recovery of four divergent viruses reveals shared and distinctive characteristics of giant viruses of marine eukaryotes.</title>
        <authorList>
            <person name="Needham D.M."/>
            <person name="Poirier C."/>
            <person name="Hehenberger E."/>
            <person name="Jimenez V."/>
            <person name="Swalwell J.E."/>
            <person name="Santoro A.E."/>
            <person name="Worden A.Z."/>
        </authorList>
    </citation>
    <scope>NUCLEOTIDE SEQUENCE</scope>
    <source>
        <strain evidence="1">OPacV-421</strain>
    </source>
</reference>
<organism evidence="1">
    <name type="scientific">Megaviridae environmental sample</name>
    <dbReference type="NCBI Taxonomy" id="1737588"/>
    <lineage>
        <taxon>Viruses</taxon>
        <taxon>Varidnaviria</taxon>
        <taxon>Bamfordvirae</taxon>
        <taxon>Nucleocytoviricota</taxon>
        <taxon>Megaviricetes</taxon>
        <taxon>Imitervirales</taxon>
        <taxon>Mimiviridae</taxon>
        <taxon>environmental samples</taxon>
    </lineage>
</organism>
<dbReference type="EMBL" id="MN448295">
    <property type="protein sequence ID" value="QFG74896.1"/>
    <property type="molecule type" value="Genomic_DNA"/>
</dbReference>
<sequence>MIEYIIYGCLFMIGYKSASIYLQPCNNQQKETELDEIIKQYSIVKDSHLDVPV</sequence>
<name>A0A5J6VKZ0_9VIRU</name>
<protein>
    <submittedName>
        <fullName evidence="1">Uncharacterized protein</fullName>
    </submittedName>
</protein>
<evidence type="ECO:0000313" key="1">
    <source>
        <dbReference type="EMBL" id="QFG74896.1"/>
    </source>
</evidence>
<accession>A0A5J6VKZ0</accession>